<evidence type="ECO:0000313" key="5">
    <source>
        <dbReference type="Proteomes" id="UP000320475"/>
    </source>
</evidence>
<protein>
    <submittedName>
        <fullName evidence="2">Uncharacterized protein</fullName>
    </submittedName>
</protein>
<dbReference type="OrthoDB" id="2419780at2759"/>
<sequence length="254" mass="27512">MNRQYASLSRQHPNTNLLTNDRAQAHKEAFIHLEQSLSTMRPFGRDADALFQELDALRRDQVQLALQHLAVDEGLHEHPHGPAGSEVDFTKRDVENTAKFTKREIDINNLMSKLDMLSQNLMDFHEKLAVMDSSISISPPPETTTFNSTALSPPLQHSVRPYGVATTTLSASSGGGGNADGMTSMSSPSAPQAPSKDSTATTTASPARSGIGAQNHAYVSALSGSTVRTDHDDEGQNDAGRRRRYTDDNQASTP</sequence>
<evidence type="ECO:0000313" key="4">
    <source>
        <dbReference type="Proteomes" id="UP000317494"/>
    </source>
</evidence>
<dbReference type="EMBL" id="QEAN01000112">
    <property type="protein sequence ID" value="TPX47684.1"/>
    <property type="molecule type" value="Genomic_DNA"/>
</dbReference>
<feature type="compositionally biased region" description="Low complexity" evidence="1">
    <location>
        <begin position="180"/>
        <end position="209"/>
    </location>
</feature>
<organism evidence="2 5">
    <name type="scientific">Synchytrium endobioticum</name>
    <dbReference type="NCBI Taxonomy" id="286115"/>
    <lineage>
        <taxon>Eukaryota</taxon>
        <taxon>Fungi</taxon>
        <taxon>Fungi incertae sedis</taxon>
        <taxon>Chytridiomycota</taxon>
        <taxon>Chytridiomycota incertae sedis</taxon>
        <taxon>Chytridiomycetes</taxon>
        <taxon>Synchytriales</taxon>
        <taxon>Synchytriaceae</taxon>
        <taxon>Synchytrium</taxon>
    </lineage>
</organism>
<feature type="region of interest" description="Disordered" evidence="1">
    <location>
        <begin position="167"/>
        <end position="254"/>
    </location>
</feature>
<comment type="caution">
    <text evidence="2">The sequence shown here is derived from an EMBL/GenBank/DDBJ whole genome shotgun (WGS) entry which is preliminary data.</text>
</comment>
<dbReference type="VEuPathDB" id="FungiDB:SeMB42_g03251"/>
<dbReference type="Proteomes" id="UP000317494">
    <property type="component" value="Unassembled WGS sequence"/>
</dbReference>
<proteinExistence type="predicted"/>
<evidence type="ECO:0000313" key="3">
    <source>
        <dbReference type="EMBL" id="TPX47684.1"/>
    </source>
</evidence>
<dbReference type="Proteomes" id="UP000320475">
    <property type="component" value="Unassembled WGS sequence"/>
</dbReference>
<name>A0A507CX22_9FUNG</name>
<reference evidence="4 5" key="1">
    <citation type="journal article" date="2019" name="Sci. Rep.">
        <title>Comparative genomics of chytrid fungi reveal insights into the obligate biotrophic and pathogenic lifestyle of Synchytrium endobioticum.</title>
        <authorList>
            <person name="van de Vossenberg B.T.L.H."/>
            <person name="Warris S."/>
            <person name="Nguyen H.D.T."/>
            <person name="van Gent-Pelzer M.P.E."/>
            <person name="Joly D.L."/>
            <person name="van de Geest H.C."/>
            <person name="Bonants P.J.M."/>
            <person name="Smith D.S."/>
            <person name="Levesque C.A."/>
            <person name="van der Lee T.A.J."/>
        </authorList>
    </citation>
    <scope>NUCLEOTIDE SEQUENCE [LARGE SCALE GENOMIC DNA]</scope>
    <source>
        <strain evidence="2 5">LEV6574</strain>
        <strain evidence="3 4">MB42</strain>
    </source>
</reference>
<evidence type="ECO:0000313" key="2">
    <source>
        <dbReference type="EMBL" id="TPX43693.1"/>
    </source>
</evidence>
<evidence type="ECO:0000256" key="1">
    <source>
        <dbReference type="SAM" id="MobiDB-lite"/>
    </source>
</evidence>
<dbReference type="AlphaFoldDB" id="A0A507CX22"/>
<dbReference type="EMBL" id="QEAM01000212">
    <property type="protein sequence ID" value="TPX43693.1"/>
    <property type="molecule type" value="Genomic_DNA"/>
</dbReference>
<keyword evidence="4" id="KW-1185">Reference proteome</keyword>
<gene>
    <name evidence="2" type="ORF">SeLEV6574_g04914</name>
    <name evidence="3" type="ORF">SeMB42_g03251</name>
</gene>
<accession>A0A507CX22</accession>